<reference evidence="1" key="1">
    <citation type="submission" date="2020-06" db="EMBL/GenBank/DDBJ databases">
        <authorList>
            <consortium name="Plant Systems Biology data submission"/>
        </authorList>
    </citation>
    <scope>NUCLEOTIDE SEQUENCE</scope>
    <source>
        <strain evidence="1">D6</strain>
    </source>
</reference>
<dbReference type="GO" id="GO:0016853">
    <property type="term" value="F:isomerase activity"/>
    <property type="evidence" value="ECO:0007669"/>
    <property type="project" value="UniProtKB-KW"/>
</dbReference>
<dbReference type="Proteomes" id="UP001153069">
    <property type="component" value="Unassembled WGS sequence"/>
</dbReference>
<protein>
    <submittedName>
        <fullName evidence="1">Inherit from COG: ProFAR isomerase</fullName>
    </submittedName>
</protein>
<organism evidence="1 2">
    <name type="scientific">Seminavis robusta</name>
    <dbReference type="NCBI Taxonomy" id="568900"/>
    <lineage>
        <taxon>Eukaryota</taxon>
        <taxon>Sar</taxon>
        <taxon>Stramenopiles</taxon>
        <taxon>Ochrophyta</taxon>
        <taxon>Bacillariophyta</taxon>
        <taxon>Bacillariophyceae</taxon>
        <taxon>Bacillariophycidae</taxon>
        <taxon>Naviculales</taxon>
        <taxon>Naviculaceae</taxon>
        <taxon>Seminavis</taxon>
    </lineage>
</organism>
<dbReference type="PANTHER" id="PTHR34204:SF2">
    <property type="entry name" value="RNA-BINDING ASCH DOMAIN PROTEIN"/>
    <property type="match status" value="1"/>
</dbReference>
<proteinExistence type="predicted"/>
<name>A0A9N8ECB2_9STRA</name>
<gene>
    <name evidence="1" type="ORF">SEMRO_964_G225420.1</name>
</gene>
<keyword evidence="2" id="KW-1185">Reference proteome</keyword>
<dbReference type="PANTHER" id="PTHR34204">
    <property type="entry name" value="RNA-BINDING ASCH DOMAIN PROTEIN"/>
    <property type="match status" value="1"/>
</dbReference>
<evidence type="ECO:0000313" key="1">
    <source>
        <dbReference type="EMBL" id="CAB9518796.1"/>
    </source>
</evidence>
<dbReference type="AlphaFoldDB" id="A0A9N8ECB2"/>
<accession>A0A9N8ECB2</accession>
<sequence>MLTTVIHTGTLRRHTFVDPLRLLWWRYCHGFCFCCPSWWSSSPSLPLIEQWEFAVHQVLANNSPLSLGISEQLHDCLLVVPSVETTTCTNNNEKVLKKKKEKKEEEPMKEFPIRGLPCPPYYKTLGRRLCALHSLQHNNIKQDQSLLISPPEYFAVPAEALGFTELMAPTMDSLPTMADTVVYPTVSSVKTWIQNAGDVGIVRLLGMRQTVGTTTKPWVFLMPPCRKDALLKAANQPHKATKLTVAGRARSKHAHRGTKDQFFGIATGSKETKNIHAAAIVERILDKAVWINLHVFGGIVDPVLECRLENGYGARWAVVMVEEESAVEFRGFVEPQMPDGHEKGWKH</sequence>
<dbReference type="OrthoDB" id="112749at2759"/>
<keyword evidence="1" id="KW-0413">Isomerase</keyword>
<dbReference type="EMBL" id="CAICTM010000962">
    <property type="protein sequence ID" value="CAB9518796.1"/>
    <property type="molecule type" value="Genomic_DNA"/>
</dbReference>
<evidence type="ECO:0000313" key="2">
    <source>
        <dbReference type="Proteomes" id="UP001153069"/>
    </source>
</evidence>
<comment type="caution">
    <text evidence="1">The sequence shown here is derived from an EMBL/GenBank/DDBJ whole genome shotgun (WGS) entry which is preliminary data.</text>
</comment>